<dbReference type="PANTHER" id="PTHR38784">
    <property type="entry name" value="SUCROSE PHOSPHORYLASE"/>
    <property type="match status" value="1"/>
</dbReference>
<dbReference type="InterPro" id="IPR009822">
    <property type="entry name" value="YaeQ"/>
</dbReference>
<accession>A0A919F5J8</accession>
<gene>
    <name evidence="1" type="ORF">GCM10009090_07680</name>
</gene>
<evidence type="ECO:0000313" key="2">
    <source>
        <dbReference type="Proteomes" id="UP000623958"/>
    </source>
</evidence>
<dbReference type="InterPro" id="IPR011335">
    <property type="entry name" value="Restrct_endonuc-II-like"/>
</dbReference>
<dbReference type="PIRSF" id="PIRSF011484">
    <property type="entry name" value="YaeQ"/>
    <property type="match status" value="1"/>
</dbReference>
<reference evidence="1" key="2">
    <citation type="submission" date="2020-09" db="EMBL/GenBank/DDBJ databases">
        <authorList>
            <person name="Sun Q."/>
            <person name="Ohkuma M."/>
        </authorList>
    </citation>
    <scope>NUCLEOTIDE SEQUENCE</scope>
    <source>
        <strain evidence="1">JCM 13306</strain>
    </source>
</reference>
<dbReference type="EMBL" id="BNBA01000004">
    <property type="protein sequence ID" value="GHH48946.1"/>
    <property type="molecule type" value="Genomic_DNA"/>
</dbReference>
<dbReference type="SUPFAM" id="SSF52980">
    <property type="entry name" value="Restriction endonuclease-like"/>
    <property type="match status" value="1"/>
</dbReference>
<dbReference type="InterPro" id="IPR038590">
    <property type="entry name" value="YaeQ_sf"/>
</dbReference>
<keyword evidence="2" id="KW-1185">Reference proteome</keyword>
<dbReference type="RefSeq" id="WP_434028599.1">
    <property type="nucleotide sequence ID" value="NZ_BNBA01000004.1"/>
</dbReference>
<dbReference type="AlphaFoldDB" id="A0A919F5J8"/>
<dbReference type="CDD" id="cd22368">
    <property type="entry name" value="YaeQ-like"/>
    <property type="match status" value="1"/>
</dbReference>
<dbReference type="SMART" id="SM01322">
    <property type="entry name" value="YaeQ"/>
    <property type="match status" value="1"/>
</dbReference>
<comment type="caution">
    <text evidence="1">The sequence shown here is derived from an EMBL/GenBank/DDBJ whole genome shotgun (WGS) entry which is preliminary data.</text>
</comment>
<dbReference type="Proteomes" id="UP000623958">
    <property type="component" value="Unassembled WGS sequence"/>
</dbReference>
<sequence length="183" mass="20275">MALTATIRKAELQISDLDRGYYATHNLTLAQHPSETDERLMVRLLAFALFARERLEFGKGLSTDDEPDLWQRDYTGEIALWIDLGQPDESRVRKACNRAAEVAVVNYGGNAAEMWWKKYGPALARFANLQVIDIDAGSVEALGSRIQRGMRLNVLIQDGEVQLIGEDGDVLSIVPATRKAASA</sequence>
<evidence type="ECO:0008006" key="3">
    <source>
        <dbReference type="Google" id="ProtNLM"/>
    </source>
</evidence>
<dbReference type="Gene3D" id="3.10.640.10">
    <property type="entry name" value="Restriction endonuclease-like alpha-beta roll domain"/>
    <property type="match status" value="1"/>
</dbReference>
<name>A0A919F5J8_9XANT</name>
<dbReference type="PANTHER" id="PTHR38784:SF1">
    <property type="entry name" value="SUCROSE PHOSPHORYLASE"/>
    <property type="match status" value="1"/>
</dbReference>
<evidence type="ECO:0000313" key="1">
    <source>
        <dbReference type="EMBL" id="GHH48946.1"/>
    </source>
</evidence>
<organism evidence="1 2">
    <name type="scientific">Xanthomonas boreopolis</name>
    <dbReference type="NCBI Taxonomy" id="86183"/>
    <lineage>
        <taxon>Bacteria</taxon>
        <taxon>Pseudomonadati</taxon>
        <taxon>Pseudomonadota</taxon>
        <taxon>Gammaproteobacteria</taxon>
        <taxon>Lysobacterales</taxon>
        <taxon>Lysobacteraceae</taxon>
        <taxon>Xanthomonas</taxon>
    </lineage>
</organism>
<proteinExistence type="predicted"/>
<protein>
    <recommendedName>
        <fullName evidence="3">YaeQ family protein</fullName>
    </recommendedName>
</protein>
<dbReference type="Pfam" id="PF07152">
    <property type="entry name" value="YaeQ"/>
    <property type="match status" value="1"/>
</dbReference>
<reference evidence="1" key="1">
    <citation type="journal article" date="2014" name="Int. J. Syst. Evol. Microbiol.">
        <title>Complete genome sequence of Corynebacterium casei LMG S-19264T (=DSM 44701T), isolated from a smear-ripened cheese.</title>
        <authorList>
            <consortium name="US DOE Joint Genome Institute (JGI-PGF)"/>
            <person name="Walter F."/>
            <person name="Albersmeier A."/>
            <person name="Kalinowski J."/>
            <person name="Ruckert C."/>
        </authorList>
    </citation>
    <scope>NUCLEOTIDE SEQUENCE</scope>
    <source>
        <strain evidence="1">JCM 13306</strain>
    </source>
</reference>